<keyword evidence="3" id="KW-0964">Secreted</keyword>
<dbReference type="SUPFAM" id="SSF51126">
    <property type="entry name" value="Pectin lyase-like"/>
    <property type="match status" value="1"/>
</dbReference>
<comment type="similarity">
    <text evidence="2 8">Belongs to the glycosyl hydrolase 28 family.</text>
</comment>
<evidence type="ECO:0000256" key="6">
    <source>
        <dbReference type="ARBA" id="ARBA00023180"/>
    </source>
</evidence>
<dbReference type="PANTHER" id="PTHR31736">
    <property type="match status" value="1"/>
</dbReference>
<evidence type="ECO:0000256" key="1">
    <source>
        <dbReference type="ARBA" id="ARBA00004191"/>
    </source>
</evidence>
<evidence type="ECO:0008006" key="10">
    <source>
        <dbReference type="Google" id="ProtNLM"/>
    </source>
</evidence>
<proteinExistence type="evidence at transcript level"/>
<dbReference type="AlphaFoldDB" id="I3T3K9"/>
<keyword evidence="7 8" id="KW-0326">Glycosidase</keyword>
<evidence type="ECO:0000256" key="2">
    <source>
        <dbReference type="ARBA" id="ARBA00008834"/>
    </source>
</evidence>
<evidence type="ECO:0000256" key="8">
    <source>
        <dbReference type="RuleBase" id="RU361169"/>
    </source>
</evidence>
<dbReference type="PANTHER" id="PTHR31736:SF19">
    <property type="entry name" value="PECTIN LYASE SUPERFAMILY PROTEIN-RELATED"/>
    <property type="match status" value="1"/>
</dbReference>
<dbReference type="Gene3D" id="2.160.20.10">
    <property type="entry name" value="Single-stranded right-handed beta-helix, Pectin lyase-like"/>
    <property type="match status" value="1"/>
</dbReference>
<protein>
    <recommendedName>
        <fullName evidence="10">Polygalacturonase</fullName>
    </recommendedName>
</protein>
<comment type="subcellular location">
    <subcellularLocation>
        <location evidence="1">Secreted</location>
        <location evidence="1">Cell wall</location>
    </subcellularLocation>
</comment>
<dbReference type="GO" id="GO:0004650">
    <property type="term" value="F:polygalacturonase activity"/>
    <property type="evidence" value="ECO:0007669"/>
    <property type="project" value="InterPro"/>
</dbReference>
<name>I3T3K9_LOTJA</name>
<keyword evidence="4 8" id="KW-0378">Hydrolase</keyword>
<dbReference type="GO" id="GO:0005975">
    <property type="term" value="P:carbohydrate metabolic process"/>
    <property type="evidence" value="ECO:0007669"/>
    <property type="project" value="InterPro"/>
</dbReference>
<dbReference type="GO" id="GO:0046576">
    <property type="term" value="F:rhamnogalacturonan alpha-L-rhamnopyranosyl-(1-&gt;4)-alpha-D-galactopyranosyluronide lyase activity"/>
    <property type="evidence" value="ECO:0007669"/>
    <property type="project" value="UniProtKB-ARBA"/>
</dbReference>
<accession>I3T3K9</accession>
<organism evidence="9">
    <name type="scientific">Lotus japonicus</name>
    <name type="common">Lotus corniculatus var. japonicus</name>
    <dbReference type="NCBI Taxonomy" id="34305"/>
    <lineage>
        <taxon>Eukaryota</taxon>
        <taxon>Viridiplantae</taxon>
        <taxon>Streptophyta</taxon>
        <taxon>Embryophyta</taxon>
        <taxon>Tracheophyta</taxon>
        <taxon>Spermatophyta</taxon>
        <taxon>Magnoliopsida</taxon>
        <taxon>eudicotyledons</taxon>
        <taxon>Gunneridae</taxon>
        <taxon>Pentapetalae</taxon>
        <taxon>rosids</taxon>
        <taxon>fabids</taxon>
        <taxon>Fabales</taxon>
        <taxon>Fabaceae</taxon>
        <taxon>Papilionoideae</taxon>
        <taxon>50 kb inversion clade</taxon>
        <taxon>NPAAA clade</taxon>
        <taxon>Hologalegina</taxon>
        <taxon>robinioid clade</taxon>
        <taxon>Loteae</taxon>
        <taxon>Lotus</taxon>
    </lineage>
</organism>
<dbReference type="Pfam" id="PF00295">
    <property type="entry name" value="Glyco_hydro_28"/>
    <property type="match status" value="1"/>
</dbReference>
<dbReference type="EMBL" id="BT147307">
    <property type="protein sequence ID" value="AFK47101.1"/>
    <property type="molecule type" value="mRNA"/>
</dbReference>
<keyword evidence="3" id="KW-0134">Cell wall</keyword>
<dbReference type="InterPro" id="IPR011050">
    <property type="entry name" value="Pectin_lyase_fold/virulence"/>
</dbReference>
<keyword evidence="5" id="KW-1015">Disulfide bond</keyword>
<evidence type="ECO:0000256" key="4">
    <source>
        <dbReference type="ARBA" id="ARBA00022801"/>
    </source>
</evidence>
<evidence type="ECO:0000256" key="7">
    <source>
        <dbReference type="ARBA" id="ARBA00023295"/>
    </source>
</evidence>
<keyword evidence="6" id="KW-0325">Glycoprotein</keyword>
<evidence type="ECO:0000256" key="3">
    <source>
        <dbReference type="ARBA" id="ARBA00022512"/>
    </source>
</evidence>
<dbReference type="InterPro" id="IPR000743">
    <property type="entry name" value="Glyco_hydro_28"/>
</dbReference>
<evidence type="ECO:0000313" key="9">
    <source>
        <dbReference type="EMBL" id="AFK47101.1"/>
    </source>
</evidence>
<evidence type="ECO:0000256" key="5">
    <source>
        <dbReference type="ARBA" id="ARBA00023157"/>
    </source>
</evidence>
<reference evidence="9" key="1">
    <citation type="submission" date="2012-05" db="EMBL/GenBank/DDBJ databases">
        <authorList>
            <person name="Krishnakumar V."/>
            <person name="Cheung F."/>
            <person name="Xiao Y."/>
            <person name="Chan A."/>
            <person name="Moskal W.A."/>
            <person name="Town C.D."/>
        </authorList>
    </citation>
    <scope>NUCLEOTIDE SEQUENCE</scope>
</reference>
<dbReference type="InterPro" id="IPR012334">
    <property type="entry name" value="Pectin_lyas_fold"/>
</dbReference>
<sequence>MGGSGYARKIRFEDIILVGAKNPVIINQHYEDNEYSGLNTAVQVSDVTYENVRGTSVSDDAITLNCDAKVGCTNIVFNNINITSTTGGEEHVSCNYASGKCSMSNPNVTCLYGQ</sequence>